<evidence type="ECO:0000313" key="7">
    <source>
        <dbReference type="Proteomes" id="UP001611075"/>
    </source>
</evidence>
<accession>A0ABW7SIF4</accession>
<name>A0ABW7SIF4_9ACTN</name>
<gene>
    <name evidence="6" type="ORF">ACH4OY_06565</name>
</gene>
<dbReference type="Pfam" id="PF04505">
    <property type="entry name" value="CD225"/>
    <property type="match status" value="1"/>
</dbReference>
<keyword evidence="3 5" id="KW-1133">Transmembrane helix</keyword>
<comment type="subcellular location">
    <subcellularLocation>
        <location evidence="1">Membrane</location>
    </subcellularLocation>
</comment>
<keyword evidence="4 5" id="KW-0472">Membrane</keyword>
<proteinExistence type="predicted"/>
<evidence type="ECO:0000256" key="5">
    <source>
        <dbReference type="SAM" id="Phobius"/>
    </source>
</evidence>
<feature type="transmembrane region" description="Helical" evidence="5">
    <location>
        <begin position="66"/>
        <end position="91"/>
    </location>
</feature>
<dbReference type="PANTHER" id="PTHR14948">
    <property type="entry name" value="NG5"/>
    <property type="match status" value="1"/>
</dbReference>
<evidence type="ECO:0000313" key="6">
    <source>
        <dbReference type="EMBL" id="MFI0792346.1"/>
    </source>
</evidence>
<sequence>MQPNYTSPQPQQINNNMTMSIVAIFFCWPLAIPAIINASKVNPLIQQGDYAGAQAAAAESKKWSKWALIVGIALWVISIVCCALGGLGAIMGADTSTTSY</sequence>
<dbReference type="RefSeq" id="WP_396676991.1">
    <property type="nucleotide sequence ID" value="NZ_JBIRPU010000003.1"/>
</dbReference>
<evidence type="ECO:0000256" key="4">
    <source>
        <dbReference type="ARBA" id="ARBA00023136"/>
    </source>
</evidence>
<organism evidence="6 7">
    <name type="scientific">Micromonospora rubida</name>
    <dbReference type="NCBI Taxonomy" id="2697657"/>
    <lineage>
        <taxon>Bacteria</taxon>
        <taxon>Bacillati</taxon>
        <taxon>Actinomycetota</taxon>
        <taxon>Actinomycetes</taxon>
        <taxon>Micromonosporales</taxon>
        <taxon>Micromonosporaceae</taxon>
        <taxon>Micromonospora</taxon>
    </lineage>
</organism>
<keyword evidence="7" id="KW-1185">Reference proteome</keyword>
<feature type="transmembrane region" description="Helical" evidence="5">
    <location>
        <begin position="17"/>
        <end position="36"/>
    </location>
</feature>
<evidence type="ECO:0000256" key="3">
    <source>
        <dbReference type="ARBA" id="ARBA00022989"/>
    </source>
</evidence>
<dbReference type="InterPro" id="IPR007593">
    <property type="entry name" value="CD225/Dispanin_fam"/>
</dbReference>
<dbReference type="Proteomes" id="UP001611075">
    <property type="component" value="Unassembled WGS sequence"/>
</dbReference>
<reference evidence="6 7" key="1">
    <citation type="submission" date="2024-10" db="EMBL/GenBank/DDBJ databases">
        <title>The Natural Products Discovery Center: Release of the First 8490 Sequenced Strains for Exploring Actinobacteria Biosynthetic Diversity.</title>
        <authorList>
            <person name="Kalkreuter E."/>
            <person name="Kautsar S.A."/>
            <person name="Yang D."/>
            <person name="Bader C.D."/>
            <person name="Teijaro C.N."/>
            <person name="Fluegel L."/>
            <person name="Davis C.M."/>
            <person name="Simpson J.R."/>
            <person name="Lauterbach L."/>
            <person name="Steele A.D."/>
            <person name="Gui C."/>
            <person name="Meng S."/>
            <person name="Li G."/>
            <person name="Viehrig K."/>
            <person name="Ye F."/>
            <person name="Su P."/>
            <person name="Kiefer A.F."/>
            <person name="Nichols A."/>
            <person name="Cepeda A.J."/>
            <person name="Yan W."/>
            <person name="Fan B."/>
            <person name="Jiang Y."/>
            <person name="Adhikari A."/>
            <person name="Zheng C.-J."/>
            <person name="Schuster L."/>
            <person name="Cowan T.M."/>
            <person name="Smanski M.J."/>
            <person name="Chevrette M.G."/>
            <person name="De Carvalho L.P.S."/>
            <person name="Shen B."/>
        </authorList>
    </citation>
    <scope>NUCLEOTIDE SEQUENCE [LARGE SCALE GENOMIC DNA]</scope>
    <source>
        <strain evidence="6 7">NPDC021253</strain>
    </source>
</reference>
<keyword evidence="2 5" id="KW-0812">Transmembrane</keyword>
<evidence type="ECO:0000256" key="2">
    <source>
        <dbReference type="ARBA" id="ARBA00022692"/>
    </source>
</evidence>
<dbReference type="EMBL" id="JBIRPU010000003">
    <property type="protein sequence ID" value="MFI0792346.1"/>
    <property type="molecule type" value="Genomic_DNA"/>
</dbReference>
<evidence type="ECO:0000256" key="1">
    <source>
        <dbReference type="ARBA" id="ARBA00004370"/>
    </source>
</evidence>
<protein>
    <submittedName>
        <fullName evidence="6">CD225/dispanin family protein</fullName>
    </submittedName>
</protein>
<dbReference type="PANTHER" id="PTHR14948:SF44">
    <property type="entry name" value="PROLINE-RICH TRANSMEMBRANE PROTEIN 1-LIKE"/>
    <property type="match status" value="1"/>
</dbReference>
<dbReference type="InterPro" id="IPR051423">
    <property type="entry name" value="CD225/Dispanin"/>
</dbReference>
<comment type="caution">
    <text evidence="6">The sequence shown here is derived from an EMBL/GenBank/DDBJ whole genome shotgun (WGS) entry which is preliminary data.</text>
</comment>